<proteinExistence type="inferred from homology"/>
<dbReference type="PANTHER" id="PTHR30061">
    <property type="entry name" value="MALTOSE-BINDING PERIPLASMIC PROTEIN"/>
    <property type="match status" value="1"/>
</dbReference>
<comment type="similarity">
    <text evidence="1">Belongs to the bacterial solute-binding protein 1 family.</text>
</comment>
<dbReference type="SUPFAM" id="SSF53850">
    <property type="entry name" value="Periplasmic binding protein-like II"/>
    <property type="match status" value="1"/>
</dbReference>
<protein>
    <recommendedName>
        <fullName evidence="7">Sugar ABC transporter substrate-binding protein</fullName>
    </recommendedName>
</protein>
<dbReference type="GO" id="GO:0042956">
    <property type="term" value="P:maltodextrin transmembrane transport"/>
    <property type="evidence" value="ECO:0007669"/>
    <property type="project" value="TreeGrafter"/>
</dbReference>
<dbReference type="GO" id="GO:0015768">
    <property type="term" value="P:maltose transport"/>
    <property type="evidence" value="ECO:0007669"/>
    <property type="project" value="TreeGrafter"/>
</dbReference>
<feature type="transmembrane region" description="Helical" evidence="4">
    <location>
        <begin position="6"/>
        <end position="30"/>
    </location>
</feature>
<keyword evidence="3" id="KW-0732">Signal</keyword>
<evidence type="ECO:0000256" key="4">
    <source>
        <dbReference type="SAM" id="Phobius"/>
    </source>
</evidence>
<dbReference type="GO" id="GO:0055052">
    <property type="term" value="C:ATP-binding cassette (ABC) transporter complex, substrate-binding subunit-containing"/>
    <property type="evidence" value="ECO:0007669"/>
    <property type="project" value="TreeGrafter"/>
</dbReference>
<dbReference type="Gene3D" id="3.40.190.10">
    <property type="entry name" value="Periplasmic binding protein-like II"/>
    <property type="match status" value="1"/>
</dbReference>
<accession>A0A1F5B1A2</accession>
<evidence type="ECO:0008006" key="7">
    <source>
        <dbReference type="Google" id="ProtNLM"/>
    </source>
</evidence>
<comment type="caution">
    <text evidence="5">The sequence shown here is derived from an EMBL/GenBank/DDBJ whole genome shotgun (WGS) entry which is preliminary data.</text>
</comment>
<gene>
    <name evidence="5" type="ORF">A2Z10_00830</name>
</gene>
<reference evidence="5 6" key="1">
    <citation type="journal article" date="2016" name="Nat. Commun.">
        <title>Thousands of microbial genomes shed light on interconnected biogeochemical processes in an aquifer system.</title>
        <authorList>
            <person name="Anantharaman K."/>
            <person name="Brown C.T."/>
            <person name="Hug L.A."/>
            <person name="Sharon I."/>
            <person name="Castelle C.J."/>
            <person name="Probst A.J."/>
            <person name="Thomas B.C."/>
            <person name="Singh A."/>
            <person name="Wilkins M.J."/>
            <person name="Karaoz U."/>
            <person name="Brodie E.L."/>
            <person name="Williams K.H."/>
            <person name="Hubbard S.S."/>
            <person name="Banfield J.F."/>
        </authorList>
    </citation>
    <scope>NUCLEOTIDE SEQUENCE [LARGE SCALE GENOMIC DNA]</scope>
</reference>
<dbReference type="GO" id="GO:1901982">
    <property type="term" value="F:maltose binding"/>
    <property type="evidence" value="ECO:0007669"/>
    <property type="project" value="TreeGrafter"/>
</dbReference>
<keyword evidence="4" id="KW-1133">Transmembrane helix</keyword>
<evidence type="ECO:0000256" key="1">
    <source>
        <dbReference type="ARBA" id="ARBA00008520"/>
    </source>
</evidence>
<keyword evidence="4" id="KW-0472">Membrane</keyword>
<dbReference type="PANTHER" id="PTHR30061:SF50">
    <property type="entry name" value="MALTOSE_MALTODEXTRIN-BINDING PERIPLASMIC PROTEIN"/>
    <property type="match status" value="1"/>
</dbReference>
<evidence type="ECO:0000256" key="2">
    <source>
        <dbReference type="ARBA" id="ARBA00022448"/>
    </source>
</evidence>
<dbReference type="Proteomes" id="UP000176639">
    <property type="component" value="Unassembled WGS sequence"/>
</dbReference>
<evidence type="ECO:0000313" key="6">
    <source>
        <dbReference type="Proteomes" id="UP000176639"/>
    </source>
</evidence>
<dbReference type="InterPro" id="IPR006059">
    <property type="entry name" value="SBP"/>
</dbReference>
<dbReference type="EMBL" id="MEYI01000006">
    <property type="protein sequence ID" value="OGD24314.1"/>
    <property type="molecule type" value="Genomic_DNA"/>
</dbReference>
<evidence type="ECO:0000313" key="5">
    <source>
        <dbReference type="EMBL" id="OGD24314.1"/>
    </source>
</evidence>
<dbReference type="Pfam" id="PF01547">
    <property type="entry name" value="SBP_bac_1"/>
    <property type="match status" value="1"/>
</dbReference>
<keyword evidence="2" id="KW-0813">Transport</keyword>
<evidence type="ECO:0000256" key="3">
    <source>
        <dbReference type="ARBA" id="ARBA00022729"/>
    </source>
</evidence>
<name>A0A1F5B1A2_9BACT</name>
<organism evidence="5 6">
    <name type="scientific">Candidatus Azambacteria bacterium RBG_16_47_10</name>
    <dbReference type="NCBI Taxonomy" id="1797292"/>
    <lineage>
        <taxon>Bacteria</taxon>
        <taxon>Candidatus Azamiibacteriota</taxon>
    </lineage>
</organism>
<sequence length="433" mass="47832">MGNIKYIIGGAFGIIAIVVILMFVGVIPGLRVLDKATISKTNLLVWDVEDDKGAYEALIASFQQKNPGAKITYVRKAKDTYEQDLLRAFAVGEGPDIFSIHHTTAIKYSDLLSPAPAEIFPATDFRSSFVDVVQKDFLFNDNVFAAPLYVDTLALYYNTDLFNSAGIVFPPTTWNEFEKDSRLLTQRRQSGDIIISGAALGGGKNVVSASDILAMFMVQNGAIMINETGKINLRMGGGQSGSVEKAIEFYTSFARQASPNYSWSGSAAENSEDMFAQGKVAMMIGYASARDRIMKKSPRLRFSIAALPQPVNMVIKKNYADYRGFSVYKNSPSKDAAWQFIQFLTLPENQKYFASVMQTAGSRKSVIAEQQQEPIVKVFADQALSATSWLQLDHDVIRDVFVEMIEAQISGDQSVKQTIENGERKINALMKTL</sequence>
<keyword evidence="4" id="KW-0812">Transmembrane</keyword>
<dbReference type="AlphaFoldDB" id="A0A1F5B1A2"/>